<evidence type="ECO:0000313" key="2">
    <source>
        <dbReference type="Proteomes" id="UP000326678"/>
    </source>
</evidence>
<dbReference type="EMBL" id="CP045231">
    <property type="protein sequence ID" value="QFS52814.1"/>
    <property type="molecule type" value="Genomic_DNA"/>
</dbReference>
<accession>A0A5P8WJB8</accession>
<dbReference type="RefSeq" id="WP_152592929.1">
    <property type="nucleotide sequence ID" value="NZ_CP045231.1"/>
</dbReference>
<dbReference type="Proteomes" id="UP000326678">
    <property type="component" value="Chromosome pGXM04"/>
</dbReference>
<sequence>MPNCSIIVIDNFYDDPDEIRKLALSLNYSKDPNKVYPGAEGIAIGYDWTEVMNRMRSYIDEPCQTSSPLRNPPFPQGKFNLALASDENKRLSRVHVDLNRWAGVVYLSRPEDCCGGTSWYRHRASGAITDTQEWMEQIFSHCAGKTAEEYKKDVLKVSTDMSQWEEIQRVAMVYNRALILMAHTFHATTCLFGTDINNGRLTQHFELYTK</sequence>
<dbReference type="KEGG" id="nsh:GXM_10078"/>
<name>A0A5P8WJB8_9NOSO</name>
<gene>
    <name evidence="1" type="ORF">GXM_10078</name>
</gene>
<organism evidence="1 2">
    <name type="scientific">Nostoc sphaeroides CCNUC1</name>
    <dbReference type="NCBI Taxonomy" id="2653204"/>
    <lineage>
        <taxon>Bacteria</taxon>
        <taxon>Bacillati</taxon>
        <taxon>Cyanobacteriota</taxon>
        <taxon>Cyanophyceae</taxon>
        <taxon>Nostocales</taxon>
        <taxon>Nostocaceae</taxon>
        <taxon>Nostoc</taxon>
    </lineage>
</organism>
<dbReference type="Pfam" id="PF20043">
    <property type="entry name" value="DUF6445"/>
    <property type="match status" value="1"/>
</dbReference>
<dbReference type="InterPro" id="IPR045617">
    <property type="entry name" value="DUF6445"/>
</dbReference>
<keyword evidence="2" id="KW-1185">Reference proteome</keyword>
<protein>
    <submittedName>
        <fullName evidence="1">Uncharacterized protein</fullName>
    </submittedName>
</protein>
<evidence type="ECO:0000313" key="1">
    <source>
        <dbReference type="EMBL" id="QFS52814.1"/>
    </source>
</evidence>
<reference evidence="1 2" key="1">
    <citation type="submission" date="2019-10" db="EMBL/GenBank/DDBJ databases">
        <title>Genomic and transcriptomic insights into the perfect genentic adaptation of a filamentous nitrogen-fixing cyanobacterium to rice fields.</title>
        <authorList>
            <person name="Chen Z."/>
        </authorList>
    </citation>
    <scope>NUCLEOTIDE SEQUENCE [LARGE SCALE GENOMIC DNA]</scope>
    <source>
        <strain evidence="1">CCNUC1</strain>
    </source>
</reference>
<proteinExistence type="predicted"/>
<dbReference type="AlphaFoldDB" id="A0A5P8WJB8"/>